<dbReference type="Gene3D" id="1.20.1280.50">
    <property type="match status" value="1"/>
</dbReference>
<proteinExistence type="predicted"/>
<dbReference type="SUPFAM" id="SSF81383">
    <property type="entry name" value="F-box domain"/>
    <property type="match status" value="1"/>
</dbReference>
<dbReference type="InterPro" id="IPR036047">
    <property type="entry name" value="F-box-like_dom_sf"/>
</dbReference>
<keyword evidence="4" id="KW-1185">Reference proteome</keyword>
<dbReference type="InterPro" id="IPR001810">
    <property type="entry name" value="F-box_dom"/>
</dbReference>
<accession>A0AAE1YNK1</accession>
<feature type="domain" description="KIB1-4 beta-propeller" evidence="2">
    <location>
        <begin position="74"/>
        <end position="356"/>
    </location>
</feature>
<feature type="domain" description="F-box" evidence="1">
    <location>
        <begin position="11"/>
        <end position="45"/>
    </location>
</feature>
<dbReference type="AlphaFoldDB" id="A0AAE1YNK1"/>
<evidence type="ECO:0000259" key="1">
    <source>
        <dbReference type="Pfam" id="PF00646"/>
    </source>
</evidence>
<reference evidence="3" key="1">
    <citation type="submission" date="2020-06" db="EMBL/GenBank/DDBJ databases">
        <authorList>
            <person name="Li T."/>
            <person name="Hu X."/>
            <person name="Zhang T."/>
            <person name="Song X."/>
            <person name="Zhang H."/>
            <person name="Dai N."/>
            <person name="Sheng W."/>
            <person name="Hou X."/>
            <person name="Wei L."/>
        </authorList>
    </citation>
    <scope>NUCLEOTIDE SEQUENCE</scope>
    <source>
        <strain evidence="3">3651</strain>
        <tissue evidence="3">Leaf</tissue>
    </source>
</reference>
<dbReference type="Pfam" id="PF03478">
    <property type="entry name" value="Beta-prop_KIB1-4"/>
    <property type="match status" value="1"/>
</dbReference>
<gene>
    <name evidence="3" type="ORF">Salat_1092000</name>
</gene>
<comment type="caution">
    <text evidence="3">The sequence shown here is derived from an EMBL/GenBank/DDBJ whole genome shotgun (WGS) entry which is preliminary data.</text>
</comment>
<reference evidence="3" key="2">
    <citation type="journal article" date="2024" name="Plant">
        <title>Genomic evolution and insights into agronomic trait innovations of Sesamum species.</title>
        <authorList>
            <person name="Miao H."/>
            <person name="Wang L."/>
            <person name="Qu L."/>
            <person name="Liu H."/>
            <person name="Sun Y."/>
            <person name="Le M."/>
            <person name="Wang Q."/>
            <person name="Wei S."/>
            <person name="Zheng Y."/>
            <person name="Lin W."/>
            <person name="Duan Y."/>
            <person name="Cao H."/>
            <person name="Xiong S."/>
            <person name="Wang X."/>
            <person name="Wei L."/>
            <person name="Li C."/>
            <person name="Ma Q."/>
            <person name="Ju M."/>
            <person name="Zhao R."/>
            <person name="Li G."/>
            <person name="Mu C."/>
            <person name="Tian Q."/>
            <person name="Mei H."/>
            <person name="Zhang T."/>
            <person name="Gao T."/>
            <person name="Zhang H."/>
        </authorList>
    </citation>
    <scope>NUCLEOTIDE SEQUENCE</scope>
    <source>
        <strain evidence="3">3651</strain>
    </source>
</reference>
<name>A0AAE1YNK1_9LAMI</name>
<dbReference type="PANTHER" id="PTHR47123:SF6">
    <property type="entry name" value="F-BOX PROTEIN SKIP23-LIKE ISOFORM X1"/>
    <property type="match status" value="1"/>
</dbReference>
<protein>
    <recommendedName>
        <fullName evidence="5">F-box domain-containing protein</fullName>
    </recommendedName>
</protein>
<dbReference type="Proteomes" id="UP001293254">
    <property type="component" value="Unassembled WGS sequence"/>
</dbReference>
<evidence type="ECO:0000313" key="3">
    <source>
        <dbReference type="EMBL" id="KAK4433297.1"/>
    </source>
</evidence>
<dbReference type="EMBL" id="JACGWO010000003">
    <property type="protein sequence ID" value="KAK4433297.1"/>
    <property type="molecule type" value="Genomic_DNA"/>
</dbReference>
<organism evidence="3 4">
    <name type="scientific">Sesamum alatum</name>
    <dbReference type="NCBI Taxonomy" id="300844"/>
    <lineage>
        <taxon>Eukaryota</taxon>
        <taxon>Viridiplantae</taxon>
        <taxon>Streptophyta</taxon>
        <taxon>Embryophyta</taxon>
        <taxon>Tracheophyta</taxon>
        <taxon>Spermatophyta</taxon>
        <taxon>Magnoliopsida</taxon>
        <taxon>eudicotyledons</taxon>
        <taxon>Gunneridae</taxon>
        <taxon>Pentapetalae</taxon>
        <taxon>asterids</taxon>
        <taxon>lamiids</taxon>
        <taxon>Lamiales</taxon>
        <taxon>Pedaliaceae</taxon>
        <taxon>Sesamum</taxon>
    </lineage>
</organism>
<dbReference type="Pfam" id="PF00646">
    <property type="entry name" value="F-box"/>
    <property type="match status" value="1"/>
</dbReference>
<dbReference type="InterPro" id="IPR051304">
    <property type="entry name" value="SCF_F-box_domain"/>
</dbReference>
<evidence type="ECO:0000259" key="2">
    <source>
        <dbReference type="Pfam" id="PF03478"/>
    </source>
</evidence>
<evidence type="ECO:0000313" key="4">
    <source>
        <dbReference type="Proteomes" id="UP001293254"/>
    </source>
</evidence>
<evidence type="ECO:0008006" key="5">
    <source>
        <dbReference type="Google" id="ProtNLM"/>
    </source>
</evidence>
<dbReference type="PANTHER" id="PTHR47123">
    <property type="entry name" value="F-BOX PROTEIN SKIP23"/>
    <property type="match status" value="1"/>
</dbReference>
<dbReference type="InterPro" id="IPR005174">
    <property type="entry name" value="KIB1-4_b-propeller"/>
</dbReference>
<sequence length="436" mass="50146">MDGSSRIGTGWSDLPQELVEKIASCLDTETDVLRFRAICSSWRSWTVPSKTFPCTPLKLPLFGSSHRRLEGPYFSLTERTVYRVQLPESTEPRFWVVKTERSRDGKLRILNPVSNHQVKIMPETQLPKLLNTLDFRVSEVCKGYDLRYVDPAHSKRHDEYDYGYAKKVVVTGDVKNDEYVIMALDINYKLWYIKSGDEKWTVASDKWKSFGPLVDVVNHKGHIYVTDRYGGTWVFDSMFEFTNITDVVGCNVPNCQLVELYNGELFLVEEVPGYPNRVGICYIYDGADDGYQYRCNRSSVRKVGVEIRISRIDKQSKKWVDAKTVGNHIIFLGDDCSFSVPAEEFEGCKGTRFFYPNFYFCFGTEEEKPQHYDCDSDDGYFVCNFVPSDEVKLKFRGLNGHNTGVCDFATGKTGSLLMFPEYAHIFWPPPSWLSRS</sequence>